<comment type="subcellular location">
    <subcellularLocation>
        <location evidence="2 12">Endoplasmic reticulum membrane</location>
        <topology evidence="2 12">Multi-pass membrane protein</topology>
    </subcellularLocation>
</comment>
<comment type="function">
    <text evidence="1 12">Subunit of the oligosaccharyl transferase (OST) complex that catalyzes the initial transfer of a defined glycan (Glc(3)Man(9)GlcNAc(2) in eukaryotes) from the lipid carrier dolichol-pyrophosphate to an asparagine residue within an Asn-X-Ser/Thr consensus motif in nascent polypeptide chains, the first step in protein N-glycosylation. N-glycosylation occurs cotranslationally and the complex associates with the Sec61 complex at the channel-forming translocon complex that mediates protein translocation across the endoplasmic reticulum (ER). All subunits are required for a maximal enzyme activity.</text>
</comment>
<feature type="domain" description="Ribophorin II third" evidence="14">
    <location>
        <begin position="386"/>
        <end position="512"/>
    </location>
</feature>
<evidence type="ECO:0000259" key="16">
    <source>
        <dbReference type="Pfam" id="PF25147"/>
    </source>
</evidence>
<dbReference type="Pfam" id="PF25147">
    <property type="entry name" value="Ribophorin_II_C"/>
    <property type="match status" value="1"/>
</dbReference>
<dbReference type="InterPro" id="IPR008814">
    <property type="entry name" value="Swp1"/>
</dbReference>
<feature type="domain" description="Ribophorin II C-terminal" evidence="16">
    <location>
        <begin position="552"/>
        <end position="630"/>
    </location>
</feature>
<dbReference type="Ensembl" id="ENSAPLT00020020859.1">
    <property type="protein sequence ID" value="ENSAPLP00020019297.1"/>
    <property type="gene ID" value="ENSAPLG00020013704.1"/>
</dbReference>
<reference evidence="17" key="2">
    <citation type="submission" date="2025-08" db="UniProtKB">
        <authorList>
            <consortium name="Ensembl"/>
        </authorList>
    </citation>
    <scope>IDENTIFICATION</scope>
</reference>
<dbReference type="InterPro" id="IPR055373">
    <property type="entry name" value="Ribophorin_II_N"/>
</dbReference>
<dbReference type="Pfam" id="PF23861">
    <property type="entry name" value="Ribophorin_II_2nd"/>
    <property type="match status" value="1"/>
</dbReference>
<keyword evidence="7" id="KW-0732">Signal</keyword>
<feature type="domain" description="Ribophorin II second" evidence="15">
    <location>
        <begin position="290"/>
        <end position="378"/>
    </location>
</feature>
<proteinExistence type="inferred from homology"/>
<evidence type="ECO:0000256" key="9">
    <source>
        <dbReference type="ARBA" id="ARBA00022989"/>
    </source>
</evidence>
<comment type="subunit">
    <text evidence="11">Component of the oligosaccharyltransferase (OST) complex. OST exists in two different complex forms which contain common core subunits RPN1, RPN2, OST48, OST4, DAD1 and TMEM258, either STT3A or STT3B as catalytic subunits, and form-specific accessory subunits. STT3A complex assembly occurs through the formation of 3 subcomplexes. Subcomplex 1 contains RPN1 and TMEM258, subcomplex 2 contains the STT3A-specific subunits STT3A, DC2/OSTC, and KCP2 as well as the core subunit OST4, and subcomplex 3 contains RPN2, DAD1, and OST48. The STT3A complex can form stable complexes with the Sec61 complex or with both the Sec61 and TRAP complexes. Interacts with DDI2. Interacts with TMEM35A/NACHO.</text>
</comment>
<evidence type="ECO:0000313" key="18">
    <source>
        <dbReference type="Proteomes" id="UP000694400"/>
    </source>
</evidence>
<comment type="caution">
    <text evidence="12">Lacks conserved residue(s) required for the propagation of feature annotation.</text>
</comment>
<dbReference type="AlphaFoldDB" id="A0A8B9TC68"/>
<comment type="pathway">
    <text evidence="3 12">Protein modification; protein glycosylation.</text>
</comment>
<reference evidence="17" key="3">
    <citation type="submission" date="2025-09" db="UniProtKB">
        <authorList>
            <consortium name="Ensembl"/>
        </authorList>
    </citation>
    <scope>IDENTIFICATION</scope>
</reference>
<dbReference type="Proteomes" id="UP000694400">
    <property type="component" value="Chromosome 16"/>
</dbReference>
<evidence type="ECO:0000259" key="14">
    <source>
        <dbReference type="Pfam" id="PF23860"/>
    </source>
</evidence>
<dbReference type="PANTHER" id="PTHR12640:SF0">
    <property type="entry name" value="DOLICHYL-DIPHOSPHOOLIGOSACCHARIDE--PROTEIN GLYCOSYLTRANSFERASE SUBUNIT 2"/>
    <property type="match status" value="1"/>
</dbReference>
<name>A0A8B9TC68_ANAPL</name>
<evidence type="ECO:0000256" key="5">
    <source>
        <dbReference type="ARBA" id="ARBA00017612"/>
    </source>
</evidence>
<dbReference type="PANTHER" id="PTHR12640">
    <property type="entry name" value="RIBOPHORIN II"/>
    <property type="match status" value="1"/>
</dbReference>
<dbReference type="InterPro" id="IPR056790">
    <property type="entry name" value="Ribophorin_II_C"/>
</dbReference>
<keyword evidence="10 12" id="KW-0472">Membrane</keyword>
<feature type="transmembrane region" description="Helical" evidence="12">
    <location>
        <begin position="548"/>
        <end position="566"/>
    </location>
</feature>
<evidence type="ECO:0000256" key="6">
    <source>
        <dbReference type="ARBA" id="ARBA00022692"/>
    </source>
</evidence>
<sequence length="630" mass="68533">MGGTLRAGSGAAAPEEGHKMAAPCGARALLLLLLLGAARGLAPSHRLTARDLARLRAALERPFGDVRAAYHAVVGLSSLGLRLEDEKAACNFIKSHVDSSSVDSLFYAAQSIRVLSGCEVTISNETRELLLAAVSEDSSITQIFHAVGALSGFGLPLASQEALSALTARLSKEESVLATIQALETASYLSQQADLSAIVEEIEDLVARLDDLGGVYLQFEEGIETTALFVAAAYKLSDHVGTEPAMKRSDQIIQLMNAIFSKKNFETLSEAFSIACATGALSRNRYHLPVIIVPEGSAAVSHHQPVLKLQVTNVMSQPLTQASVKLDYAKSTPFVLSGDVFELNFMNVKPASGYYDFSISVDGDNRFIANKVELKVKVSTEVGITNVDLSTVDKDQSIAPKTTRVAYPAKAKGSFTADSHQNFALSFQLIDVNSGAELTPHQTFVRLHNQKTGQEVVFVAEPDSKNVYKFELDTSERKTEFDSASGTYTLYLIIGDATLENPILWNVADVVIKFPEEDAPSTVQSKNLFVPKPEIQVQPKPKIMLCRWGARLIFAYLVFALIWIKIGANISNFSFAPSTIVFHMGHQCWDSCTVYWTQLNMFQTLKYLAILGGVTFLAGNRMLAHKAVKR</sequence>
<evidence type="ECO:0000256" key="1">
    <source>
        <dbReference type="ARBA" id="ARBA00002791"/>
    </source>
</evidence>
<evidence type="ECO:0000256" key="7">
    <source>
        <dbReference type="ARBA" id="ARBA00022729"/>
    </source>
</evidence>
<dbReference type="UniPathway" id="UPA00378"/>
<evidence type="ECO:0000256" key="4">
    <source>
        <dbReference type="ARBA" id="ARBA00009038"/>
    </source>
</evidence>
<dbReference type="Pfam" id="PF23860">
    <property type="entry name" value="Ribophorin_II_3rd"/>
    <property type="match status" value="1"/>
</dbReference>
<evidence type="ECO:0000259" key="13">
    <source>
        <dbReference type="Pfam" id="PF05817"/>
    </source>
</evidence>
<evidence type="ECO:0000256" key="8">
    <source>
        <dbReference type="ARBA" id="ARBA00022824"/>
    </source>
</evidence>
<feature type="domain" description="Ribophorin II N-terminal" evidence="13">
    <location>
        <begin position="47"/>
        <end position="282"/>
    </location>
</feature>
<protein>
    <recommendedName>
        <fullName evidence="5 12">Dolichyl-diphosphooligosaccharide--protein glycosyltransferase subunit 2</fullName>
    </recommendedName>
    <alternativeName>
        <fullName evidence="12">Ribophorin-2</fullName>
    </alternativeName>
</protein>
<keyword evidence="9 12" id="KW-1133">Transmembrane helix</keyword>
<reference evidence="17" key="1">
    <citation type="submission" date="2019-08" db="EMBL/GenBank/DDBJ databases">
        <title>Three high-quality genomes provides insights into domestication of ducks.</title>
        <authorList>
            <person name="Hou Z.C."/>
            <person name="Zhu F."/>
            <person name="Yin Z.T."/>
            <person name="Zhang F."/>
        </authorList>
    </citation>
    <scope>NUCLEOTIDE SEQUENCE [LARGE SCALE GENOMIC DNA]</scope>
</reference>
<evidence type="ECO:0000256" key="11">
    <source>
        <dbReference type="ARBA" id="ARBA00046750"/>
    </source>
</evidence>
<evidence type="ECO:0000313" key="17">
    <source>
        <dbReference type="Ensembl" id="ENSAPLP00020019297.1"/>
    </source>
</evidence>
<evidence type="ECO:0000256" key="10">
    <source>
        <dbReference type="ARBA" id="ARBA00023136"/>
    </source>
</evidence>
<dbReference type="InterPro" id="IPR055375">
    <property type="entry name" value="Ribophorin_II_2nd"/>
</dbReference>
<evidence type="ECO:0000256" key="2">
    <source>
        <dbReference type="ARBA" id="ARBA00004477"/>
    </source>
</evidence>
<keyword evidence="8 12" id="KW-0256">Endoplasmic reticulum</keyword>
<evidence type="ECO:0000256" key="3">
    <source>
        <dbReference type="ARBA" id="ARBA00004922"/>
    </source>
</evidence>
<dbReference type="GO" id="GO:0008250">
    <property type="term" value="C:oligosaccharyltransferase complex"/>
    <property type="evidence" value="ECO:0007669"/>
    <property type="project" value="UniProtKB-UniRule"/>
</dbReference>
<dbReference type="Pfam" id="PF05817">
    <property type="entry name" value="Ribophorin_II"/>
    <property type="match status" value="1"/>
</dbReference>
<accession>A0A8B9TC68</accession>
<evidence type="ECO:0000256" key="12">
    <source>
        <dbReference type="RuleBase" id="RU366029"/>
    </source>
</evidence>
<organism evidence="17 18">
    <name type="scientific">Anas platyrhynchos</name>
    <name type="common">Mallard</name>
    <name type="synonym">Anas boschas</name>
    <dbReference type="NCBI Taxonomy" id="8839"/>
    <lineage>
        <taxon>Eukaryota</taxon>
        <taxon>Metazoa</taxon>
        <taxon>Chordata</taxon>
        <taxon>Craniata</taxon>
        <taxon>Vertebrata</taxon>
        <taxon>Euteleostomi</taxon>
        <taxon>Archelosauria</taxon>
        <taxon>Archosauria</taxon>
        <taxon>Dinosauria</taxon>
        <taxon>Saurischia</taxon>
        <taxon>Theropoda</taxon>
        <taxon>Coelurosauria</taxon>
        <taxon>Aves</taxon>
        <taxon>Neognathae</taxon>
        <taxon>Galloanserae</taxon>
        <taxon>Anseriformes</taxon>
        <taxon>Anatidae</taxon>
        <taxon>Anatinae</taxon>
        <taxon>Anas</taxon>
    </lineage>
</organism>
<dbReference type="InterPro" id="IPR055374">
    <property type="entry name" value="Ribophorin_II_3rd"/>
</dbReference>
<evidence type="ECO:0000259" key="15">
    <source>
        <dbReference type="Pfam" id="PF23861"/>
    </source>
</evidence>
<dbReference type="GO" id="GO:0006487">
    <property type="term" value="P:protein N-linked glycosylation"/>
    <property type="evidence" value="ECO:0007669"/>
    <property type="project" value="UniProtKB-UniRule"/>
</dbReference>
<keyword evidence="6 12" id="KW-0812">Transmembrane</keyword>
<comment type="similarity">
    <text evidence="4 12">Belongs to the SWP1 family.</text>
</comment>